<feature type="region of interest" description="Disordered" evidence="1">
    <location>
        <begin position="82"/>
        <end position="125"/>
    </location>
</feature>
<name>A0AAW0MWB2_9GOBI</name>
<keyword evidence="3" id="KW-1185">Reference proteome</keyword>
<dbReference type="EMBL" id="JBBPFD010000020">
    <property type="protein sequence ID" value="KAK7883957.1"/>
    <property type="molecule type" value="Genomic_DNA"/>
</dbReference>
<accession>A0AAW0MWB2</accession>
<evidence type="ECO:0000313" key="3">
    <source>
        <dbReference type="Proteomes" id="UP001460270"/>
    </source>
</evidence>
<feature type="region of interest" description="Disordered" evidence="1">
    <location>
        <begin position="27"/>
        <end position="51"/>
    </location>
</feature>
<feature type="compositionally biased region" description="Basic and acidic residues" evidence="1">
    <location>
        <begin position="116"/>
        <end position="125"/>
    </location>
</feature>
<proteinExistence type="predicted"/>
<organism evidence="2 3">
    <name type="scientific">Mugilogobius chulae</name>
    <name type="common">yellowstripe goby</name>
    <dbReference type="NCBI Taxonomy" id="88201"/>
    <lineage>
        <taxon>Eukaryota</taxon>
        <taxon>Metazoa</taxon>
        <taxon>Chordata</taxon>
        <taxon>Craniata</taxon>
        <taxon>Vertebrata</taxon>
        <taxon>Euteleostomi</taxon>
        <taxon>Actinopterygii</taxon>
        <taxon>Neopterygii</taxon>
        <taxon>Teleostei</taxon>
        <taxon>Neoteleostei</taxon>
        <taxon>Acanthomorphata</taxon>
        <taxon>Gobiaria</taxon>
        <taxon>Gobiiformes</taxon>
        <taxon>Gobioidei</taxon>
        <taxon>Gobiidae</taxon>
        <taxon>Gobionellinae</taxon>
        <taxon>Mugilogobius</taxon>
    </lineage>
</organism>
<dbReference type="Proteomes" id="UP001460270">
    <property type="component" value="Unassembled WGS sequence"/>
</dbReference>
<reference evidence="3" key="1">
    <citation type="submission" date="2024-04" db="EMBL/GenBank/DDBJ databases">
        <title>Salinicola lusitanus LLJ914,a marine bacterium isolated from the Okinawa Trough.</title>
        <authorList>
            <person name="Li J."/>
        </authorList>
    </citation>
    <scope>NUCLEOTIDE SEQUENCE [LARGE SCALE GENOMIC DNA]</scope>
</reference>
<dbReference type="AlphaFoldDB" id="A0AAW0MWB2"/>
<sequence length="335" mass="36130">MRSREEGAFFGRTPDTLAGRRMRLVERDHVTAPKHGSSVSKKIREAPGEVNMSEIQPKLKLKRRRLCSAASVLELCGSVKTERTDRTEEKPERTDRTEEKPERTDRTEGARGQAVGEKRQAERPFHAPVSSSVSAVPQNFVLAAVPDLTSVPVSSSVPAPVPAPASSFSSGPVPVSPHTFAPVTAPVPAPVPAPDSSLSGSHSLWALTLAWLLQDTSGPVPELPHPSAKEISSCPATTVWALTQDVPPFPLFSSSVQSCPECPCPDIPHSSAHVMPIHQQQRDTCAPRRETEGRTERTVDGTKRTAVTMKRIDKKVGTVRRTTVGIVGTMTTVGK</sequence>
<feature type="compositionally biased region" description="Basic and acidic residues" evidence="1">
    <location>
        <begin position="82"/>
        <end position="109"/>
    </location>
</feature>
<evidence type="ECO:0000256" key="1">
    <source>
        <dbReference type="SAM" id="MobiDB-lite"/>
    </source>
</evidence>
<feature type="region of interest" description="Disordered" evidence="1">
    <location>
        <begin position="152"/>
        <end position="173"/>
    </location>
</feature>
<evidence type="ECO:0000313" key="2">
    <source>
        <dbReference type="EMBL" id="KAK7883957.1"/>
    </source>
</evidence>
<gene>
    <name evidence="2" type="ORF">WMY93_027080</name>
</gene>
<protein>
    <submittedName>
        <fullName evidence="2">Uncharacterized protein</fullName>
    </submittedName>
</protein>
<comment type="caution">
    <text evidence="2">The sequence shown here is derived from an EMBL/GenBank/DDBJ whole genome shotgun (WGS) entry which is preliminary data.</text>
</comment>